<evidence type="ECO:0000313" key="2">
    <source>
        <dbReference type="Proteomes" id="UP001385951"/>
    </source>
</evidence>
<proteinExistence type="predicted"/>
<protein>
    <submittedName>
        <fullName evidence="1">Uncharacterized protein</fullName>
    </submittedName>
</protein>
<gene>
    <name evidence="1" type="ORF">QCA50_010598</name>
</gene>
<accession>A0AAW0G4U8</accession>
<reference evidence="1 2" key="1">
    <citation type="submission" date="2022-09" db="EMBL/GenBank/DDBJ databases">
        <authorList>
            <person name="Palmer J.M."/>
        </authorList>
    </citation>
    <scope>NUCLEOTIDE SEQUENCE [LARGE SCALE GENOMIC DNA]</scope>
    <source>
        <strain evidence="1 2">DSM 7382</strain>
    </source>
</reference>
<comment type="caution">
    <text evidence="1">The sequence shown here is derived from an EMBL/GenBank/DDBJ whole genome shotgun (WGS) entry which is preliminary data.</text>
</comment>
<evidence type="ECO:0000313" key="1">
    <source>
        <dbReference type="EMBL" id="KAK7686374.1"/>
    </source>
</evidence>
<dbReference type="AlphaFoldDB" id="A0AAW0G4U8"/>
<dbReference type="EMBL" id="JASBNA010000017">
    <property type="protein sequence ID" value="KAK7686374.1"/>
    <property type="molecule type" value="Genomic_DNA"/>
</dbReference>
<sequence length="96" mass="10478">MDTKRVRLTVDRDIGTWCTTGRDLPLLPPDDPGEGIGDVDGSRFCALVCVPGLSMAMRIYYDPVFVQATIGFDVSEVARGFVGSLDDKKVRIDQIG</sequence>
<name>A0AAW0G4U8_9APHY</name>
<organism evidence="1 2">
    <name type="scientific">Cerrena zonata</name>
    <dbReference type="NCBI Taxonomy" id="2478898"/>
    <lineage>
        <taxon>Eukaryota</taxon>
        <taxon>Fungi</taxon>
        <taxon>Dikarya</taxon>
        <taxon>Basidiomycota</taxon>
        <taxon>Agaricomycotina</taxon>
        <taxon>Agaricomycetes</taxon>
        <taxon>Polyporales</taxon>
        <taxon>Cerrenaceae</taxon>
        <taxon>Cerrena</taxon>
    </lineage>
</organism>
<keyword evidence="2" id="KW-1185">Reference proteome</keyword>
<dbReference type="Proteomes" id="UP001385951">
    <property type="component" value="Unassembled WGS sequence"/>
</dbReference>